<keyword evidence="2" id="KW-1185">Reference proteome</keyword>
<dbReference type="Proteomes" id="UP000199337">
    <property type="component" value="Unassembled WGS sequence"/>
</dbReference>
<proteinExistence type="predicted"/>
<organism evidence="1 2">
    <name type="scientific">Desulfotruncus arcticus DSM 17038</name>
    <dbReference type="NCBI Taxonomy" id="1121424"/>
    <lineage>
        <taxon>Bacteria</taxon>
        <taxon>Bacillati</taxon>
        <taxon>Bacillota</taxon>
        <taxon>Clostridia</taxon>
        <taxon>Eubacteriales</taxon>
        <taxon>Desulfallaceae</taxon>
        <taxon>Desulfotruncus</taxon>
    </lineage>
</organism>
<dbReference type="EMBL" id="FOOX01000001">
    <property type="protein sequence ID" value="SFF95033.1"/>
    <property type="molecule type" value="Genomic_DNA"/>
</dbReference>
<evidence type="ECO:0000313" key="2">
    <source>
        <dbReference type="Proteomes" id="UP000199337"/>
    </source>
</evidence>
<reference evidence="2" key="1">
    <citation type="submission" date="2016-10" db="EMBL/GenBank/DDBJ databases">
        <authorList>
            <person name="Varghese N."/>
            <person name="Submissions S."/>
        </authorList>
    </citation>
    <scope>NUCLEOTIDE SEQUENCE [LARGE SCALE GENOMIC DNA]</scope>
    <source>
        <strain evidence="2">DSM 17038</strain>
    </source>
</reference>
<name>A0A1I2MUC5_9FIRM</name>
<protein>
    <submittedName>
        <fullName evidence="1">Uncharacterized protein</fullName>
    </submittedName>
</protein>
<evidence type="ECO:0000313" key="1">
    <source>
        <dbReference type="EMBL" id="SFF95033.1"/>
    </source>
</evidence>
<dbReference type="STRING" id="341036.SAMN05660649_00160"/>
<gene>
    <name evidence="1" type="ORF">SAMN05660649_00160</name>
</gene>
<sequence length="73" mass="8690">MSELESILRRVLDEVLDEKLNDKLLPINERLIRLEKGQHKLQQDVSIIKKDVKDDIIRLDNRLTKQEEKTNIL</sequence>
<accession>A0A1I2MUC5</accession>
<dbReference type="AlphaFoldDB" id="A0A1I2MUC5"/>
<dbReference type="RefSeq" id="WP_092467745.1">
    <property type="nucleotide sequence ID" value="NZ_FOOX01000001.1"/>
</dbReference>